<dbReference type="RefSeq" id="WP_105092203.1">
    <property type="nucleotide sequence ID" value="NZ_PPDF01000001.1"/>
</dbReference>
<evidence type="ECO:0000313" key="2">
    <source>
        <dbReference type="EMBL" id="PQL26053.1"/>
    </source>
</evidence>
<evidence type="ECO:0000313" key="3">
    <source>
        <dbReference type="Proteomes" id="UP000238877"/>
    </source>
</evidence>
<accession>A0A2S7ZS18</accession>
<comment type="caution">
    <text evidence="2">The sequence shown here is derived from an EMBL/GenBank/DDBJ whole genome shotgun (WGS) entry which is preliminary data.</text>
</comment>
<name>A0A2S7ZS18_9FIRM</name>
<reference evidence="2 3" key="1">
    <citation type="submission" date="2018-01" db="EMBL/GenBank/DDBJ databases">
        <title>Draft genome sequences of clinical isolates and type strains of oral Veillonella including Veillonella infantum sp., nov.</title>
        <authorList>
            <person name="Mashima I."/>
            <person name="Liao Y.-C."/>
            <person name="Sabharwal A."/>
            <person name="Haase E.M."/>
            <person name="Nakazawa F."/>
            <person name="Scannapieco F.A."/>
        </authorList>
    </citation>
    <scope>NUCLEOTIDE SEQUENCE [LARGE SCALE GENOMIC DNA]</scope>
    <source>
        <strain evidence="2 3">Y6</strain>
    </source>
</reference>
<dbReference type="Proteomes" id="UP000238877">
    <property type="component" value="Unassembled WGS sequence"/>
</dbReference>
<dbReference type="EMBL" id="PPDF01000001">
    <property type="protein sequence ID" value="PQL26053.1"/>
    <property type="molecule type" value="Genomic_DNA"/>
</dbReference>
<sequence>MENKQNKNAHDAGNIMSATKQGIPSHSQGDTVDLCHYYNIPLEMRKYCNWLVRKGKIPYSPITHKQGNSQSVCGTFKQAMDALKTGQYDGLGFHFDGTPFTGIDLDYHVENGALDELAMQVFIECASYTEYSPSGTGLHIIVKGDTHQSVKNSLLGFEMYSQGRYFTMTGNRVQGVADCEYIPYRQDAIQTLFDTFSIHNVDDGQSDAGEVMNGISLEPVYLEIELLPLITRIKNSRQGEKFTRLFDDGDLSDYGGDASRADAGLLFILWYWCRGDAQKMHDIFCLSALAKRDKWQYGNTGYNPMYYRVLTIRRVIAKQEYIRKKEDEAFEQAFVNSFYD</sequence>
<evidence type="ECO:0000259" key="1">
    <source>
        <dbReference type="Pfam" id="PF22763"/>
    </source>
</evidence>
<dbReference type="Pfam" id="PF22763">
    <property type="entry name" value="NrS1-1_pol-like_HBD"/>
    <property type="match status" value="1"/>
</dbReference>
<proteinExistence type="predicted"/>
<gene>
    <name evidence="2" type="ORF">VTHSUH11_00105</name>
</gene>
<feature type="domain" description="NrS-1 polymerase-like HBD" evidence="1">
    <location>
        <begin position="259"/>
        <end position="320"/>
    </location>
</feature>
<protein>
    <recommendedName>
        <fullName evidence="1">NrS-1 polymerase-like HBD domain-containing protein</fullName>
    </recommendedName>
</protein>
<dbReference type="InterPro" id="IPR054468">
    <property type="entry name" value="NrSPol-like_HBD"/>
</dbReference>
<dbReference type="AlphaFoldDB" id="A0A2S7ZS18"/>
<organism evidence="2 3">
    <name type="scientific">Veillonella tobetsuensis</name>
    <dbReference type="NCBI Taxonomy" id="1110546"/>
    <lineage>
        <taxon>Bacteria</taxon>
        <taxon>Bacillati</taxon>
        <taxon>Bacillota</taxon>
        <taxon>Negativicutes</taxon>
        <taxon>Veillonellales</taxon>
        <taxon>Veillonellaceae</taxon>
        <taxon>Veillonella</taxon>
    </lineage>
</organism>